<dbReference type="InterPro" id="IPR006685">
    <property type="entry name" value="MscS_channel_2nd"/>
</dbReference>
<evidence type="ECO:0000256" key="6">
    <source>
        <dbReference type="ARBA" id="ARBA00023136"/>
    </source>
</evidence>
<comment type="subunit">
    <text evidence="7">Homoheptamer.</text>
</comment>
<dbReference type="InterPro" id="IPR010920">
    <property type="entry name" value="LSM_dom_sf"/>
</dbReference>
<dbReference type="PANTHER" id="PTHR30221">
    <property type="entry name" value="SMALL-CONDUCTANCE MECHANOSENSITIVE CHANNEL"/>
    <property type="match status" value="1"/>
</dbReference>
<reference evidence="10 11" key="1">
    <citation type="submission" date="2020-08" db="EMBL/GenBank/DDBJ databases">
        <title>Genomic Encyclopedia of Type Strains, Phase IV (KMG-IV): sequencing the most valuable type-strain genomes for metagenomic binning, comparative biology and taxonomic classification.</title>
        <authorList>
            <person name="Goeker M."/>
        </authorList>
    </citation>
    <scope>NUCLEOTIDE SEQUENCE [LARGE SCALE GENOMIC DNA]</scope>
    <source>
        <strain evidence="10 11">DSM 17507</strain>
    </source>
</reference>
<evidence type="ECO:0000259" key="8">
    <source>
        <dbReference type="Pfam" id="PF00924"/>
    </source>
</evidence>
<evidence type="ECO:0000256" key="5">
    <source>
        <dbReference type="ARBA" id="ARBA00022989"/>
    </source>
</evidence>
<dbReference type="Gene3D" id="2.30.30.60">
    <property type="match status" value="1"/>
</dbReference>
<dbReference type="Gene3D" id="1.10.287.1260">
    <property type="match status" value="1"/>
</dbReference>
<dbReference type="Gene3D" id="3.30.70.100">
    <property type="match status" value="1"/>
</dbReference>
<feature type="transmembrane region" description="Helical" evidence="7">
    <location>
        <begin position="81"/>
        <end position="102"/>
    </location>
</feature>
<dbReference type="InterPro" id="IPR045275">
    <property type="entry name" value="MscS_archaea/bacteria_type"/>
</dbReference>
<sequence>MTSISHAPPLTLPASPQVLIAETSGWITDNWLRISIAIGIAVVVVFVLLTIRNLGRKFCPEGEALVGWKTIVGRMAGRTRFWFIVLVAAEAVASYAQTPLWLDRTIQFLFTIGLTFQAALWVRELTIGLIEHRAGEAQHANGALISAMNIVRALVTFLVFAIAFVLILGNLGVNVAGLVAGLGIGGIAIGLAAQGIFSDLFAGISILFDRPFKVGDTISWAGTIGTVETIGMRTTRVRLVSGELLIVSNKNLLDKEISNLTVRHHIRMTFTIGVAYETPPDTLGHLPAMLRELGEAQGAKVARAGFDAFGASSLDFVLIIDVAGADWNVAHPLRDRLLVSLMERFAAEGISIPYPTQTTFTAAPDGTLIMPYPDGAVVPVKAELVEGQSLS</sequence>
<keyword evidence="7" id="KW-0406">Ion transport</keyword>
<evidence type="ECO:0000256" key="3">
    <source>
        <dbReference type="ARBA" id="ARBA00022475"/>
    </source>
</evidence>
<dbReference type="InterPro" id="IPR049142">
    <property type="entry name" value="MS_channel_1st"/>
</dbReference>
<organism evidence="10 11">
    <name type="scientific">Novosphingobium taihuense</name>
    <dbReference type="NCBI Taxonomy" id="260085"/>
    <lineage>
        <taxon>Bacteria</taxon>
        <taxon>Pseudomonadati</taxon>
        <taxon>Pseudomonadota</taxon>
        <taxon>Alphaproteobacteria</taxon>
        <taxon>Sphingomonadales</taxon>
        <taxon>Sphingomonadaceae</taxon>
        <taxon>Novosphingobium</taxon>
    </lineage>
</organism>
<dbReference type="RefSeq" id="WP_144902132.1">
    <property type="nucleotide sequence ID" value="NZ_JACHOA010000001.1"/>
</dbReference>
<evidence type="ECO:0000256" key="7">
    <source>
        <dbReference type="RuleBase" id="RU369025"/>
    </source>
</evidence>
<keyword evidence="5 7" id="KW-1133">Transmembrane helix</keyword>
<comment type="function">
    <text evidence="7">Mechanosensitive channel that participates in the regulation of osmotic pressure changes within the cell, opening in response to stretch forces in the membrane lipid bilayer, without the need for other proteins. Contributes to normal resistance to hypoosmotic shock. Forms an ion channel of 1.0 nanosiemens conductance with a slight preference for anions.</text>
</comment>
<proteinExistence type="inferred from homology"/>
<dbReference type="Pfam" id="PF00924">
    <property type="entry name" value="MS_channel_2nd"/>
    <property type="match status" value="1"/>
</dbReference>
<name>A0A7W7A819_9SPHN</name>
<evidence type="ECO:0000259" key="9">
    <source>
        <dbReference type="Pfam" id="PF21088"/>
    </source>
</evidence>
<feature type="domain" description="Mechanosensitive ion channel transmembrane helices 2/3" evidence="9">
    <location>
        <begin position="154"/>
        <end position="194"/>
    </location>
</feature>
<dbReference type="Proteomes" id="UP000538566">
    <property type="component" value="Unassembled WGS sequence"/>
</dbReference>
<feature type="transmembrane region" description="Helical" evidence="7">
    <location>
        <begin position="31"/>
        <end position="51"/>
    </location>
</feature>
<dbReference type="GO" id="GO:0008381">
    <property type="term" value="F:mechanosensitive monoatomic ion channel activity"/>
    <property type="evidence" value="ECO:0007669"/>
    <property type="project" value="InterPro"/>
</dbReference>
<accession>A0A7W7A819</accession>
<keyword evidence="3" id="KW-1003">Cell membrane</keyword>
<keyword evidence="6 7" id="KW-0472">Membrane</keyword>
<dbReference type="InterPro" id="IPR011014">
    <property type="entry name" value="MscS_channel_TM-2"/>
</dbReference>
<feature type="transmembrane region" description="Helical" evidence="7">
    <location>
        <begin position="150"/>
        <end position="169"/>
    </location>
</feature>
<protein>
    <recommendedName>
        <fullName evidence="7">Small-conductance mechanosensitive channel</fullName>
    </recommendedName>
</protein>
<comment type="caution">
    <text evidence="10">The sequence shown here is derived from an EMBL/GenBank/DDBJ whole genome shotgun (WGS) entry which is preliminary data.</text>
</comment>
<gene>
    <name evidence="10" type="ORF">GGR37_000364</name>
</gene>
<keyword evidence="11" id="KW-1185">Reference proteome</keyword>
<feature type="domain" description="Mechanosensitive ion channel MscS" evidence="8">
    <location>
        <begin position="196"/>
        <end position="261"/>
    </location>
</feature>
<keyword evidence="7" id="KW-0407">Ion channel</keyword>
<dbReference type="Pfam" id="PF21088">
    <property type="entry name" value="MS_channel_1st"/>
    <property type="match status" value="1"/>
</dbReference>
<comment type="similarity">
    <text evidence="2 7">Belongs to the MscS (TC 1.A.23) family.</text>
</comment>
<dbReference type="GO" id="GO:0005886">
    <property type="term" value="C:plasma membrane"/>
    <property type="evidence" value="ECO:0007669"/>
    <property type="project" value="UniProtKB-SubCell"/>
</dbReference>
<keyword evidence="7" id="KW-0997">Cell inner membrane</keyword>
<dbReference type="SUPFAM" id="SSF82861">
    <property type="entry name" value="Mechanosensitive channel protein MscS (YggB), transmembrane region"/>
    <property type="match status" value="1"/>
</dbReference>
<dbReference type="InterPro" id="IPR011066">
    <property type="entry name" value="MscS_channel_C_sf"/>
</dbReference>
<dbReference type="InterPro" id="IPR023408">
    <property type="entry name" value="MscS_beta-dom_sf"/>
</dbReference>
<evidence type="ECO:0000313" key="11">
    <source>
        <dbReference type="Proteomes" id="UP000538566"/>
    </source>
</evidence>
<dbReference type="EMBL" id="JACHOA010000001">
    <property type="protein sequence ID" value="MBB4612118.1"/>
    <property type="molecule type" value="Genomic_DNA"/>
</dbReference>
<keyword evidence="4 7" id="KW-0812">Transmembrane</keyword>
<dbReference type="OrthoDB" id="9809206at2"/>
<evidence type="ECO:0000256" key="2">
    <source>
        <dbReference type="ARBA" id="ARBA00008017"/>
    </source>
</evidence>
<evidence type="ECO:0000256" key="1">
    <source>
        <dbReference type="ARBA" id="ARBA00004651"/>
    </source>
</evidence>
<feature type="transmembrane region" description="Helical" evidence="7">
    <location>
        <begin position="175"/>
        <end position="197"/>
    </location>
</feature>
<dbReference type="AlphaFoldDB" id="A0A7W7A819"/>
<evidence type="ECO:0000256" key="4">
    <source>
        <dbReference type="ARBA" id="ARBA00022692"/>
    </source>
</evidence>
<dbReference type="SUPFAM" id="SSF50182">
    <property type="entry name" value="Sm-like ribonucleoproteins"/>
    <property type="match status" value="1"/>
</dbReference>
<comment type="subcellular location">
    <subcellularLocation>
        <location evidence="7">Cell inner membrane</location>
        <topology evidence="7">Multi-pass membrane protein</topology>
    </subcellularLocation>
    <subcellularLocation>
        <location evidence="1">Cell membrane</location>
        <topology evidence="1">Multi-pass membrane protein</topology>
    </subcellularLocation>
</comment>
<dbReference type="SUPFAM" id="SSF82689">
    <property type="entry name" value="Mechanosensitive channel protein MscS (YggB), C-terminal domain"/>
    <property type="match status" value="1"/>
</dbReference>
<keyword evidence="7" id="KW-0813">Transport</keyword>
<evidence type="ECO:0000313" key="10">
    <source>
        <dbReference type="EMBL" id="MBB4612118.1"/>
    </source>
</evidence>
<dbReference type="PANTHER" id="PTHR30221:SF1">
    <property type="entry name" value="SMALL-CONDUCTANCE MECHANOSENSITIVE CHANNEL"/>
    <property type="match status" value="1"/>
</dbReference>